<keyword evidence="2" id="KW-1185">Reference proteome</keyword>
<evidence type="ECO:0000313" key="1">
    <source>
        <dbReference type="EMBL" id="AQQ03623.1"/>
    </source>
</evidence>
<protein>
    <submittedName>
        <fullName evidence="1">Uncharacterized protein</fullName>
    </submittedName>
</protein>
<accession>A0ABN4WWR3</accession>
<dbReference type="Proteomes" id="UP000188174">
    <property type="component" value="Chromosome"/>
</dbReference>
<evidence type="ECO:0000313" key="2">
    <source>
        <dbReference type="Proteomes" id="UP000188174"/>
    </source>
</evidence>
<name>A0ABN4WWR3_9HYPH</name>
<proteinExistence type="predicted"/>
<dbReference type="RefSeq" id="WP_077290941.1">
    <property type="nucleotide sequence ID" value="NZ_CP019630.1"/>
</dbReference>
<organism evidence="1 2">
    <name type="scientific">Roseibium algicola</name>
    <dbReference type="NCBI Taxonomy" id="2857014"/>
    <lineage>
        <taxon>Bacteria</taxon>
        <taxon>Pseudomonadati</taxon>
        <taxon>Pseudomonadota</taxon>
        <taxon>Alphaproteobacteria</taxon>
        <taxon>Hyphomicrobiales</taxon>
        <taxon>Stappiaceae</taxon>
        <taxon>Roseibium</taxon>
    </lineage>
</organism>
<gene>
    <name evidence="1" type="ORF">B0E33_08475</name>
</gene>
<reference evidence="1 2" key="1">
    <citation type="submission" date="2017-02" db="EMBL/GenBank/DDBJ databases">
        <authorList>
            <person name="Jeong S."/>
        </authorList>
    </citation>
    <scope>NUCLEOTIDE SEQUENCE [LARGE SCALE GENOMIC DNA]</scope>
    <source>
        <strain evidence="1 2">RMAR6-6</strain>
    </source>
</reference>
<dbReference type="EMBL" id="CP019630">
    <property type="protein sequence ID" value="AQQ03623.1"/>
    <property type="molecule type" value="Genomic_DNA"/>
</dbReference>
<sequence length="215" mass="24097">MAKKPTGNEGSNRLEIKKDGSAELSFERVSLGDDKAEIERNIMERFAAAMKAMGSSFTWVQNEENDLDFTLTFEGGDCVDLDLTELILPAARGAPFDQPNRSRTFGMVADTIEDLVRRKDDHYPPAGRPKHLLVYTTHWSFMPTWQVLRLVQANFLKVPPKALENVFFLYNVGEGDRPVPLHPAVAELVATFDAEGARDLEFVRLDPSLATLDTQ</sequence>